<gene>
    <name evidence="3" type="ORF">Arub01_28530</name>
</gene>
<accession>A0A9W6UV43</accession>
<dbReference type="AlphaFoldDB" id="A0A9W6UV43"/>
<dbReference type="InterPro" id="IPR047057">
    <property type="entry name" value="MerR_fam"/>
</dbReference>
<dbReference type="InterPro" id="IPR009061">
    <property type="entry name" value="DNA-bd_dom_put_sf"/>
</dbReference>
<dbReference type="SUPFAM" id="SSF46955">
    <property type="entry name" value="Putative DNA-binding domain"/>
    <property type="match status" value="1"/>
</dbReference>
<dbReference type="PRINTS" id="PR00040">
    <property type="entry name" value="HTHMERR"/>
</dbReference>
<proteinExistence type="predicted"/>
<evidence type="ECO:0000256" key="1">
    <source>
        <dbReference type="ARBA" id="ARBA00023125"/>
    </source>
</evidence>
<keyword evidence="4" id="KW-1185">Reference proteome</keyword>
<sequence length="313" mass="35583">MKGMDGDRLYTIGEVARRTGLPVKTIRFYSDSGVLPPSGRTRSGYRLYDLAAVVRLDLVRTLRELGVDLATIRRVLAREITVSEVAAAHAKALDAQIRTLRLRRAVLRAVAGRGSNEEELELMRKLVHLSDEERRRIIADFLDEMFEGLDVNPEFAAKMRAGVPELPDDPTPEQVEAWVELAELVQDPGFRRRIREMMEHQARMRDRIRVPDNFMELADLIRERVEAARASGTAPESPEADAVVDELAAAYAEAYGETDGPEFRRTLLENLRIGTDSRAERYWQLIGVINGWPEIPTLTPFFEWFIRALEARV</sequence>
<dbReference type="PANTHER" id="PTHR30204">
    <property type="entry name" value="REDOX-CYCLING DRUG-SENSING TRANSCRIPTIONAL ACTIVATOR SOXR"/>
    <property type="match status" value="1"/>
</dbReference>
<evidence type="ECO:0000313" key="4">
    <source>
        <dbReference type="Proteomes" id="UP001165124"/>
    </source>
</evidence>
<name>A0A9W6UV43_9ACTN</name>
<feature type="domain" description="HTH merR-type" evidence="2">
    <location>
        <begin position="9"/>
        <end position="78"/>
    </location>
</feature>
<dbReference type="SMART" id="SM00422">
    <property type="entry name" value="HTH_MERR"/>
    <property type="match status" value="1"/>
</dbReference>
<dbReference type="PROSITE" id="PS50937">
    <property type="entry name" value="HTH_MERR_2"/>
    <property type="match status" value="1"/>
</dbReference>
<dbReference type="Gene3D" id="1.10.1660.10">
    <property type="match status" value="1"/>
</dbReference>
<dbReference type="InterPro" id="IPR000551">
    <property type="entry name" value="MerR-type_HTH_dom"/>
</dbReference>
<keyword evidence="1" id="KW-0238">DNA-binding</keyword>
<dbReference type="EMBL" id="BSRZ01000006">
    <property type="protein sequence ID" value="GLW64609.1"/>
    <property type="molecule type" value="Genomic_DNA"/>
</dbReference>
<comment type="caution">
    <text evidence="3">The sequence shown here is derived from an EMBL/GenBank/DDBJ whole genome shotgun (WGS) entry which is preliminary data.</text>
</comment>
<dbReference type="PANTHER" id="PTHR30204:SF93">
    <property type="entry name" value="HTH MERR-TYPE DOMAIN-CONTAINING PROTEIN"/>
    <property type="match status" value="1"/>
</dbReference>
<dbReference type="Proteomes" id="UP001165124">
    <property type="component" value="Unassembled WGS sequence"/>
</dbReference>
<evidence type="ECO:0000313" key="3">
    <source>
        <dbReference type="EMBL" id="GLW64609.1"/>
    </source>
</evidence>
<organism evidence="3 4">
    <name type="scientific">Actinomadura rubrobrunea</name>
    <dbReference type="NCBI Taxonomy" id="115335"/>
    <lineage>
        <taxon>Bacteria</taxon>
        <taxon>Bacillati</taxon>
        <taxon>Actinomycetota</taxon>
        <taxon>Actinomycetes</taxon>
        <taxon>Streptosporangiales</taxon>
        <taxon>Thermomonosporaceae</taxon>
        <taxon>Actinomadura</taxon>
    </lineage>
</organism>
<dbReference type="GO" id="GO:0003677">
    <property type="term" value="F:DNA binding"/>
    <property type="evidence" value="ECO:0007669"/>
    <property type="project" value="UniProtKB-KW"/>
</dbReference>
<evidence type="ECO:0000259" key="2">
    <source>
        <dbReference type="PROSITE" id="PS50937"/>
    </source>
</evidence>
<reference evidence="3" key="1">
    <citation type="submission" date="2023-02" db="EMBL/GenBank/DDBJ databases">
        <title>Actinomadura rubrobrunea NBRC 14622.</title>
        <authorList>
            <person name="Ichikawa N."/>
            <person name="Sato H."/>
            <person name="Tonouchi N."/>
        </authorList>
    </citation>
    <scope>NUCLEOTIDE SEQUENCE</scope>
    <source>
        <strain evidence="3">NBRC 14622</strain>
    </source>
</reference>
<dbReference type="GO" id="GO:0003700">
    <property type="term" value="F:DNA-binding transcription factor activity"/>
    <property type="evidence" value="ECO:0007669"/>
    <property type="project" value="InterPro"/>
</dbReference>
<protein>
    <submittedName>
        <fullName evidence="3">MerR family transcriptional regulator</fullName>
    </submittedName>
</protein>
<dbReference type="Pfam" id="PF13411">
    <property type="entry name" value="MerR_1"/>
    <property type="match status" value="1"/>
</dbReference>